<evidence type="ECO:0000313" key="2">
    <source>
        <dbReference type="EMBL" id="SVE04997.1"/>
    </source>
</evidence>
<keyword evidence="1" id="KW-0812">Transmembrane</keyword>
<accession>A0A383AB00</accession>
<keyword evidence="1" id="KW-0472">Membrane</keyword>
<keyword evidence="1" id="KW-1133">Transmembrane helix</keyword>
<evidence type="ECO:0000256" key="1">
    <source>
        <dbReference type="SAM" id="Phobius"/>
    </source>
</evidence>
<feature type="non-terminal residue" evidence="2">
    <location>
        <position position="75"/>
    </location>
</feature>
<feature type="transmembrane region" description="Helical" evidence="1">
    <location>
        <begin position="12"/>
        <end position="37"/>
    </location>
</feature>
<organism evidence="2">
    <name type="scientific">marine metagenome</name>
    <dbReference type="NCBI Taxonomy" id="408172"/>
    <lineage>
        <taxon>unclassified sequences</taxon>
        <taxon>metagenomes</taxon>
        <taxon>ecological metagenomes</taxon>
    </lineage>
</organism>
<dbReference type="AlphaFoldDB" id="A0A383AB00"/>
<gene>
    <name evidence="2" type="ORF">METZ01_LOCUS457851</name>
</gene>
<dbReference type="EMBL" id="UINC01190710">
    <property type="protein sequence ID" value="SVE04997.1"/>
    <property type="molecule type" value="Genomic_DNA"/>
</dbReference>
<feature type="transmembrane region" description="Helical" evidence="1">
    <location>
        <begin position="49"/>
        <end position="74"/>
    </location>
</feature>
<sequence>MSTPSVYSFVGYYFHTPIAFCIGIIPIFLVVAGIFFSKPTKLHRLLIHILILTLAAIFLLKGASPPFGSIYLFLF</sequence>
<protein>
    <submittedName>
        <fullName evidence="2">Uncharacterized protein</fullName>
    </submittedName>
</protein>
<name>A0A383AB00_9ZZZZ</name>
<reference evidence="2" key="1">
    <citation type="submission" date="2018-05" db="EMBL/GenBank/DDBJ databases">
        <authorList>
            <person name="Lanie J.A."/>
            <person name="Ng W.-L."/>
            <person name="Kazmierczak K.M."/>
            <person name="Andrzejewski T.M."/>
            <person name="Davidsen T.M."/>
            <person name="Wayne K.J."/>
            <person name="Tettelin H."/>
            <person name="Glass J.I."/>
            <person name="Rusch D."/>
            <person name="Podicherti R."/>
            <person name="Tsui H.-C.T."/>
            <person name="Winkler M.E."/>
        </authorList>
    </citation>
    <scope>NUCLEOTIDE SEQUENCE</scope>
</reference>
<proteinExistence type="predicted"/>